<feature type="chain" id="PRO_5018971905" evidence="1">
    <location>
        <begin position="22"/>
        <end position="380"/>
    </location>
</feature>
<name>A0A420FG38_9SPHI</name>
<dbReference type="Proteomes" id="UP000286402">
    <property type="component" value="Unassembled WGS sequence"/>
</dbReference>
<evidence type="ECO:0000313" key="3">
    <source>
        <dbReference type="Proteomes" id="UP000286402"/>
    </source>
</evidence>
<evidence type="ECO:0000256" key="1">
    <source>
        <dbReference type="SAM" id="SignalP"/>
    </source>
</evidence>
<reference evidence="2 3" key="1">
    <citation type="submission" date="2016-07" db="EMBL/GenBank/DDBJ databases">
        <title>Genome analysis of Sphingobacterium siyangense T12B17.</title>
        <authorList>
            <person name="Xu D."/>
            <person name="Su Y."/>
            <person name="Zheng S."/>
        </authorList>
    </citation>
    <scope>NUCLEOTIDE SEQUENCE [LARGE SCALE GENOMIC DNA]</scope>
    <source>
        <strain evidence="2 3">T12B17</strain>
    </source>
</reference>
<dbReference type="RefSeq" id="WP_120336058.1">
    <property type="nucleotide sequence ID" value="NZ_MCAQ01000028.1"/>
</dbReference>
<organism evidence="2 3">
    <name type="scientific">Sphingobacterium siyangense</name>
    <dbReference type="NCBI Taxonomy" id="459529"/>
    <lineage>
        <taxon>Bacteria</taxon>
        <taxon>Pseudomonadati</taxon>
        <taxon>Bacteroidota</taxon>
        <taxon>Sphingobacteriia</taxon>
        <taxon>Sphingobacteriales</taxon>
        <taxon>Sphingobacteriaceae</taxon>
        <taxon>Sphingobacterium</taxon>
    </lineage>
</organism>
<keyword evidence="3" id="KW-1185">Reference proteome</keyword>
<dbReference type="EMBL" id="MCAQ01000028">
    <property type="protein sequence ID" value="RKF31826.1"/>
    <property type="molecule type" value="Genomic_DNA"/>
</dbReference>
<sequence length="380" mass="44685">MKRNIFFILICFVLLANLAICQEKDVDFSKAYIAQNDGKTTVEINEAQELIYIIFAITDFGKENPNMTKQNTAYFEEVKAHFTPFSNLPIVKKFDQQLRANLTNYFLLAANVYGFKFKNDQLVPTNIYIFPARGVGNYQVKSNPIPAFKNDLEEFARQSGYRTFYKEHQGYYDSLRTAYQEYASIAEQKEWLEKKFDYTINSYRVLTSPLIAGMNATHTFKYKGFKEILLFLPTLREDESWSPKFKKALNTRIIFTEIDHNYVGPLSEKNKKQIDTIFNNRDLWVDIENKSTVHYPSPVKVFDEYLTWGLFILYCYDKFGDDHDLFGQIVENVNDMMVNKKGFPKADEFNAELFRLYKDNNPKDIQSLYKPLLDWCEKEN</sequence>
<keyword evidence="1" id="KW-0732">Signal</keyword>
<proteinExistence type="predicted"/>
<evidence type="ECO:0000313" key="2">
    <source>
        <dbReference type="EMBL" id="RKF31826.1"/>
    </source>
</evidence>
<comment type="caution">
    <text evidence="2">The sequence shown here is derived from an EMBL/GenBank/DDBJ whole genome shotgun (WGS) entry which is preliminary data.</text>
</comment>
<dbReference type="AlphaFoldDB" id="A0A420FG38"/>
<accession>A0A420FG38</accession>
<protein>
    <submittedName>
        <fullName evidence="2">DUF4932 domain-containing protein</fullName>
    </submittedName>
</protein>
<feature type="signal peptide" evidence="1">
    <location>
        <begin position="1"/>
        <end position="21"/>
    </location>
</feature>
<gene>
    <name evidence="2" type="ORF">BCY89_16845</name>
</gene>